<evidence type="ECO:0008006" key="3">
    <source>
        <dbReference type="Google" id="ProtNLM"/>
    </source>
</evidence>
<dbReference type="RefSeq" id="WP_236336596.1">
    <property type="nucleotide sequence ID" value="NZ_CAKMMG010000009.1"/>
</dbReference>
<sequence>MGEELKQEIINELIHLIPKAVAEIDKPNDEKICFIALYRDDYAPLVSLIQLGLVKYRQECFESSGFCFNSGEQPAKYQNELTDEKLKEKEKVFISMFNPDDYYGEWWKQTEQIMFEVSMRLNEYEWNEILDITDDFIVFVDWEAWEGDLSVSVPKEKIDNLIQKGLYNEKFIKQFDD</sequence>
<evidence type="ECO:0000313" key="2">
    <source>
        <dbReference type="Proteomes" id="UP000838324"/>
    </source>
</evidence>
<dbReference type="Proteomes" id="UP000838324">
    <property type="component" value="Unassembled WGS sequence"/>
</dbReference>
<accession>A0ABM9CQH5</accession>
<evidence type="ECO:0000313" key="1">
    <source>
        <dbReference type="EMBL" id="CAH1219403.1"/>
    </source>
</evidence>
<proteinExistence type="predicted"/>
<dbReference type="EMBL" id="CAKMMG010000009">
    <property type="protein sequence ID" value="CAH1219403.1"/>
    <property type="molecule type" value="Genomic_DNA"/>
</dbReference>
<comment type="caution">
    <text evidence="1">The sequence shown here is derived from an EMBL/GenBank/DDBJ whole genome shotgun (WGS) entry which is preliminary data.</text>
</comment>
<gene>
    <name evidence="1" type="ORF">PAECIP111892_04744</name>
</gene>
<protein>
    <recommendedName>
        <fullName evidence="3">DUF4303 domain-containing protein</fullName>
    </recommendedName>
</protein>
<keyword evidence="2" id="KW-1185">Reference proteome</keyword>
<organism evidence="1 2">
    <name type="scientific">Paenibacillus auburnensis</name>
    <dbReference type="NCBI Taxonomy" id="2905649"/>
    <lineage>
        <taxon>Bacteria</taxon>
        <taxon>Bacillati</taxon>
        <taxon>Bacillota</taxon>
        <taxon>Bacilli</taxon>
        <taxon>Bacillales</taxon>
        <taxon>Paenibacillaceae</taxon>
        <taxon>Paenibacillus</taxon>
    </lineage>
</organism>
<name>A0ABM9CQH5_9BACL</name>
<reference evidence="1" key="1">
    <citation type="submission" date="2022-01" db="EMBL/GenBank/DDBJ databases">
        <authorList>
            <person name="Criscuolo A."/>
        </authorList>
    </citation>
    <scope>NUCLEOTIDE SEQUENCE</scope>
    <source>
        <strain evidence="1">CIP111892</strain>
    </source>
</reference>